<dbReference type="CDD" id="cd01392">
    <property type="entry name" value="HTH_LacI"/>
    <property type="match status" value="1"/>
</dbReference>
<dbReference type="InterPro" id="IPR028082">
    <property type="entry name" value="Peripla_BP_I"/>
</dbReference>
<feature type="domain" description="HTH lacI-type" evidence="5">
    <location>
        <begin position="44"/>
        <end position="101"/>
    </location>
</feature>
<comment type="caution">
    <text evidence="6">The sequence shown here is derived from an EMBL/GenBank/DDBJ whole genome shotgun (WGS) entry which is preliminary data.</text>
</comment>
<dbReference type="AlphaFoldDB" id="A0A2N3PPE2"/>
<evidence type="ECO:0000259" key="5">
    <source>
        <dbReference type="PROSITE" id="PS50932"/>
    </source>
</evidence>
<dbReference type="SMART" id="SM00354">
    <property type="entry name" value="HTH_LACI"/>
    <property type="match status" value="1"/>
</dbReference>
<evidence type="ECO:0000256" key="2">
    <source>
        <dbReference type="ARBA" id="ARBA00023015"/>
    </source>
</evidence>
<dbReference type="SUPFAM" id="SSF47413">
    <property type="entry name" value="lambda repressor-like DNA-binding domains"/>
    <property type="match status" value="1"/>
</dbReference>
<evidence type="ECO:0000256" key="4">
    <source>
        <dbReference type="ARBA" id="ARBA00023163"/>
    </source>
</evidence>
<dbReference type="PROSITE" id="PS50932">
    <property type="entry name" value="HTH_LACI_2"/>
    <property type="match status" value="1"/>
</dbReference>
<dbReference type="SUPFAM" id="SSF53822">
    <property type="entry name" value="Periplasmic binding protein-like I"/>
    <property type="match status" value="1"/>
</dbReference>
<reference evidence="7" key="1">
    <citation type="submission" date="2017-12" db="EMBL/GenBank/DDBJ databases">
        <title>Draft genome sequence of Telmatospirillum siberiense 26-4b1T, an acidotolerant peatland alphaproteobacterium potentially involved in sulfur cycling.</title>
        <authorList>
            <person name="Hausmann B."/>
            <person name="Pjevac P."/>
            <person name="Schreck K."/>
            <person name="Herbold C.W."/>
            <person name="Daims H."/>
            <person name="Wagner M."/>
            <person name="Pester M."/>
            <person name="Loy A."/>
        </authorList>
    </citation>
    <scope>NUCLEOTIDE SEQUENCE [LARGE SCALE GENOMIC DNA]</scope>
    <source>
        <strain evidence="7">26-4b1</strain>
    </source>
</reference>
<evidence type="ECO:0000313" key="7">
    <source>
        <dbReference type="Proteomes" id="UP000233293"/>
    </source>
</evidence>
<dbReference type="InterPro" id="IPR025997">
    <property type="entry name" value="SBP_2_dom"/>
</dbReference>
<dbReference type="InterPro" id="IPR000843">
    <property type="entry name" value="HTH_LacI"/>
</dbReference>
<keyword evidence="3" id="KW-0238">DNA-binding</keyword>
<protein>
    <submittedName>
        <fullName evidence="6">LacI family transcriptional regulator</fullName>
    </submittedName>
</protein>
<dbReference type="CDD" id="cd06274">
    <property type="entry name" value="PBP1_FruR"/>
    <property type="match status" value="1"/>
</dbReference>
<proteinExistence type="predicted"/>
<keyword evidence="7" id="KW-1185">Reference proteome</keyword>
<dbReference type="PANTHER" id="PTHR30146:SF45">
    <property type="entry name" value="CATABOLITE REPRESSOR_ACTIVATOR"/>
    <property type="match status" value="1"/>
</dbReference>
<gene>
    <name evidence="6" type="ORF">CWS72_22665</name>
</gene>
<dbReference type="GO" id="GO:0000976">
    <property type="term" value="F:transcription cis-regulatory region binding"/>
    <property type="evidence" value="ECO:0007669"/>
    <property type="project" value="TreeGrafter"/>
</dbReference>
<dbReference type="InterPro" id="IPR010982">
    <property type="entry name" value="Lambda_DNA-bd_dom_sf"/>
</dbReference>
<dbReference type="Gene3D" id="1.10.260.40">
    <property type="entry name" value="lambda repressor-like DNA-binding domains"/>
    <property type="match status" value="1"/>
</dbReference>
<dbReference type="EMBL" id="PIUM01000035">
    <property type="protein sequence ID" value="PKU22271.1"/>
    <property type="molecule type" value="Genomic_DNA"/>
</dbReference>
<keyword evidence="1" id="KW-0678">Repressor</keyword>
<organism evidence="6 7">
    <name type="scientific">Telmatospirillum siberiense</name>
    <dbReference type="NCBI Taxonomy" id="382514"/>
    <lineage>
        <taxon>Bacteria</taxon>
        <taxon>Pseudomonadati</taxon>
        <taxon>Pseudomonadota</taxon>
        <taxon>Alphaproteobacteria</taxon>
        <taxon>Rhodospirillales</taxon>
        <taxon>Rhodospirillaceae</taxon>
        <taxon>Telmatospirillum</taxon>
    </lineage>
</organism>
<evidence type="ECO:0000256" key="1">
    <source>
        <dbReference type="ARBA" id="ARBA00022491"/>
    </source>
</evidence>
<sequence>MLAFQASGESAHQLIAPIPMLAFQASGESAHQLIELCSDSAMTKTIKEIAGETGVSITTVRLIISGQAEKYRISAKTRALVEDYVALHGYVLHHAARSLKLKRTDAVGLIVPDLANPFFARLMAAMERHCRSQNLVLVSASTNDDPALEMRAIDNFLARGVDGLVVAPCQPPTYKSVLNRKPKLAMVLVDRDYPQDRFPAVASDNVESGMALARQMFSDAGAEPVDFFCAYTALPSIRDRITGFSEIASEQGWADWERLVHSAAEDSVASGRLLMRNFITARGAPPRAFMTSSLLVLEGVMQEVKSALGAIPEDLLIGTFDDHAMLDFLPNRIYSVVQDEKTLAALAFASISEQMAGRAVEASHMTVPSRIVRRN</sequence>
<evidence type="ECO:0000313" key="6">
    <source>
        <dbReference type="EMBL" id="PKU22271.1"/>
    </source>
</evidence>
<dbReference type="Gene3D" id="3.40.50.2300">
    <property type="match status" value="2"/>
</dbReference>
<dbReference type="Proteomes" id="UP000233293">
    <property type="component" value="Unassembled WGS sequence"/>
</dbReference>
<keyword evidence="2" id="KW-0805">Transcription regulation</keyword>
<evidence type="ECO:0000256" key="3">
    <source>
        <dbReference type="ARBA" id="ARBA00023125"/>
    </source>
</evidence>
<dbReference type="Pfam" id="PF13407">
    <property type="entry name" value="Peripla_BP_4"/>
    <property type="match status" value="1"/>
</dbReference>
<accession>A0A2N3PPE2</accession>
<dbReference type="GO" id="GO:0003700">
    <property type="term" value="F:DNA-binding transcription factor activity"/>
    <property type="evidence" value="ECO:0007669"/>
    <property type="project" value="TreeGrafter"/>
</dbReference>
<dbReference type="PANTHER" id="PTHR30146">
    <property type="entry name" value="LACI-RELATED TRANSCRIPTIONAL REPRESSOR"/>
    <property type="match status" value="1"/>
</dbReference>
<dbReference type="Pfam" id="PF00356">
    <property type="entry name" value="LacI"/>
    <property type="match status" value="1"/>
</dbReference>
<name>A0A2N3PPE2_9PROT</name>
<keyword evidence="4" id="KW-0804">Transcription</keyword>